<dbReference type="AlphaFoldDB" id="A0A8E2E7J6"/>
<dbReference type="PROSITE" id="PS50206">
    <property type="entry name" value="RHODANESE_3"/>
    <property type="match status" value="1"/>
</dbReference>
<dbReference type="Pfam" id="PF02852">
    <property type="entry name" value="Pyr_redox_dim"/>
    <property type="match status" value="1"/>
</dbReference>
<dbReference type="InterPro" id="IPR001763">
    <property type="entry name" value="Rhodanese-like_dom"/>
</dbReference>
<keyword evidence="4" id="KW-0274">FAD</keyword>
<name>A0A8E2E7J6_9PEZI</name>
<proteinExistence type="inferred from homology"/>
<dbReference type="SUPFAM" id="SSF55424">
    <property type="entry name" value="FAD/NAD-linked reductases, dimerisation (C-terminal) domain"/>
    <property type="match status" value="1"/>
</dbReference>
<organism evidence="8 9">
    <name type="scientific">Lepidopterella palustris CBS 459.81</name>
    <dbReference type="NCBI Taxonomy" id="1314670"/>
    <lineage>
        <taxon>Eukaryota</taxon>
        <taxon>Fungi</taxon>
        <taxon>Dikarya</taxon>
        <taxon>Ascomycota</taxon>
        <taxon>Pezizomycotina</taxon>
        <taxon>Dothideomycetes</taxon>
        <taxon>Pleosporomycetidae</taxon>
        <taxon>Mytilinidiales</taxon>
        <taxon>Argynnaceae</taxon>
        <taxon>Lepidopterella</taxon>
    </lineage>
</organism>
<keyword evidence="3" id="KW-0285">Flavoprotein</keyword>
<dbReference type="InterPro" id="IPR023753">
    <property type="entry name" value="FAD/NAD-binding_dom"/>
</dbReference>
<dbReference type="SUPFAM" id="SSF52821">
    <property type="entry name" value="Rhodanese/Cell cycle control phosphatase"/>
    <property type="match status" value="1"/>
</dbReference>
<accession>A0A8E2E7J6</accession>
<dbReference type="GO" id="GO:0016491">
    <property type="term" value="F:oxidoreductase activity"/>
    <property type="evidence" value="ECO:0007669"/>
    <property type="project" value="UniProtKB-KW"/>
</dbReference>
<dbReference type="InterPro" id="IPR036873">
    <property type="entry name" value="Rhodanese-like_dom_sf"/>
</dbReference>
<dbReference type="Gene3D" id="3.50.50.60">
    <property type="entry name" value="FAD/NAD(P)-binding domain"/>
    <property type="match status" value="2"/>
</dbReference>
<dbReference type="SUPFAM" id="SSF51905">
    <property type="entry name" value="FAD/NAD(P)-binding domain"/>
    <property type="match status" value="1"/>
</dbReference>
<evidence type="ECO:0000313" key="9">
    <source>
        <dbReference type="Proteomes" id="UP000250266"/>
    </source>
</evidence>
<dbReference type="InterPro" id="IPR016156">
    <property type="entry name" value="FAD/NAD-linked_Rdtase_dimer_sf"/>
</dbReference>
<feature type="domain" description="Rhodanese" evidence="7">
    <location>
        <begin position="471"/>
        <end position="558"/>
    </location>
</feature>
<dbReference type="PANTHER" id="PTHR43429:SF1">
    <property type="entry name" value="NAD(P)H SULFUR OXIDOREDUCTASE (COA-DEPENDENT)"/>
    <property type="match status" value="1"/>
</dbReference>
<reference evidence="8 9" key="1">
    <citation type="journal article" date="2016" name="Nat. Commun.">
        <title>Ectomycorrhizal ecology is imprinted in the genome of the dominant symbiotic fungus Cenococcum geophilum.</title>
        <authorList>
            <consortium name="DOE Joint Genome Institute"/>
            <person name="Peter M."/>
            <person name="Kohler A."/>
            <person name="Ohm R.A."/>
            <person name="Kuo A."/>
            <person name="Krutzmann J."/>
            <person name="Morin E."/>
            <person name="Arend M."/>
            <person name="Barry K.W."/>
            <person name="Binder M."/>
            <person name="Choi C."/>
            <person name="Clum A."/>
            <person name="Copeland A."/>
            <person name="Grisel N."/>
            <person name="Haridas S."/>
            <person name="Kipfer T."/>
            <person name="LaButti K."/>
            <person name="Lindquist E."/>
            <person name="Lipzen A."/>
            <person name="Maire R."/>
            <person name="Meier B."/>
            <person name="Mihaltcheva S."/>
            <person name="Molinier V."/>
            <person name="Murat C."/>
            <person name="Poggeler S."/>
            <person name="Quandt C.A."/>
            <person name="Sperisen C."/>
            <person name="Tritt A."/>
            <person name="Tisserant E."/>
            <person name="Crous P.W."/>
            <person name="Henrissat B."/>
            <person name="Nehls U."/>
            <person name="Egli S."/>
            <person name="Spatafora J.W."/>
            <person name="Grigoriev I.V."/>
            <person name="Martin F.M."/>
        </authorList>
    </citation>
    <scope>NUCLEOTIDE SEQUENCE [LARGE SCALE GENOMIC DNA]</scope>
    <source>
        <strain evidence="8 9">CBS 459.81</strain>
    </source>
</reference>
<evidence type="ECO:0000256" key="1">
    <source>
        <dbReference type="ARBA" id="ARBA00001974"/>
    </source>
</evidence>
<dbReference type="Pfam" id="PF07992">
    <property type="entry name" value="Pyr_redox_2"/>
    <property type="match status" value="1"/>
</dbReference>
<evidence type="ECO:0000256" key="3">
    <source>
        <dbReference type="ARBA" id="ARBA00022630"/>
    </source>
</evidence>
<dbReference type="InterPro" id="IPR004099">
    <property type="entry name" value="Pyr_nucl-diS_OxRdtase_dimer"/>
</dbReference>
<dbReference type="Gene3D" id="3.40.250.10">
    <property type="entry name" value="Rhodanese-like domain"/>
    <property type="match status" value="1"/>
</dbReference>
<dbReference type="SMART" id="SM00450">
    <property type="entry name" value="RHOD"/>
    <property type="match status" value="1"/>
</dbReference>
<dbReference type="InterPro" id="IPR036188">
    <property type="entry name" value="FAD/NAD-bd_sf"/>
</dbReference>
<evidence type="ECO:0000256" key="4">
    <source>
        <dbReference type="ARBA" id="ARBA00022827"/>
    </source>
</evidence>
<evidence type="ECO:0000256" key="6">
    <source>
        <dbReference type="ARBA" id="ARBA00023284"/>
    </source>
</evidence>
<evidence type="ECO:0000259" key="7">
    <source>
        <dbReference type="PROSITE" id="PS50206"/>
    </source>
</evidence>
<protein>
    <submittedName>
        <fullName evidence="8">FAD-dependent pyridine nucleotide-disulfide oxidoreductase</fullName>
    </submittedName>
</protein>
<dbReference type="PRINTS" id="PR00368">
    <property type="entry name" value="FADPNR"/>
</dbReference>
<comment type="cofactor">
    <cofactor evidence="1">
        <name>FAD</name>
        <dbReference type="ChEBI" id="CHEBI:57692"/>
    </cofactor>
</comment>
<dbReference type="PANTHER" id="PTHR43429">
    <property type="entry name" value="PYRIDINE NUCLEOTIDE-DISULFIDE OXIDOREDUCTASE DOMAIN-CONTAINING"/>
    <property type="match status" value="1"/>
</dbReference>
<dbReference type="EMBL" id="KV745048">
    <property type="protein sequence ID" value="OCK78639.1"/>
    <property type="molecule type" value="Genomic_DNA"/>
</dbReference>
<dbReference type="PRINTS" id="PR00411">
    <property type="entry name" value="PNDRDTASEI"/>
</dbReference>
<keyword evidence="6" id="KW-0676">Redox-active center</keyword>
<dbReference type="OrthoDB" id="361797at2759"/>
<dbReference type="Pfam" id="PF00581">
    <property type="entry name" value="Rhodanese"/>
    <property type="match status" value="1"/>
</dbReference>
<keyword evidence="9" id="KW-1185">Reference proteome</keyword>
<sequence>MANKLPQKIVIVGGVAGGMSAATRARRLCETASITVLEKGPYVSYANCGIPYALGGVIDDDKSLLLNTPESFKSRFNIDVHVNSEVVAIDRIAKNVTVQKSDVREQVQHAYDKLILAQGAASFRLPIPGANLPCVFTLQTLDELKSIKEFIREHKSQRAVVIGGGFIGLEAAENLKHLGLEISIVEYAPHVLATIDAEMAEPIHAELRRQNVQLLLNAKVERIETTNYEGSVNVCTASGAKVPADIVLMAVGVRARSSLAGEAGLKLGKAGVSVNKYMQTSDPDIYAVGDMVETKHRIIGSPALLALAGPANRQGRLAADHIYGKKIAYRGNVGTSICKVFDMSIGSTGLSVEALRALGRSPEWVTVHTPNHASYYPGANPITLRVVFDPETGLLLGAQGLGKKHVDKRIDVLSTAIQAEMTICDLEHLELAYAPPYGSAKDPVNMAGFVGSNLLRGDVRIAHPEELYGMDQAKIEIVDVRSPSEFAAGHLVGAVNMPIDSLRESALALGKSKQVLVYCFVGYRGYLGYRILAQLGFDALNLDGGFKSVVEGGHTGLLASIK</sequence>
<comment type="similarity">
    <text evidence="2">Belongs to the class-III pyridine nucleotide-disulfide oxidoreductase family.</text>
</comment>
<evidence type="ECO:0000256" key="2">
    <source>
        <dbReference type="ARBA" id="ARBA00009130"/>
    </source>
</evidence>
<gene>
    <name evidence="8" type="ORF">K432DRAFT_356449</name>
</gene>
<dbReference type="Proteomes" id="UP000250266">
    <property type="component" value="Unassembled WGS sequence"/>
</dbReference>
<evidence type="ECO:0000313" key="8">
    <source>
        <dbReference type="EMBL" id="OCK78639.1"/>
    </source>
</evidence>
<keyword evidence="5" id="KW-0560">Oxidoreductase</keyword>
<evidence type="ECO:0000256" key="5">
    <source>
        <dbReference type="ARBA" id="ARBA00023002"/>
    </source>
</evidence>
<dbReference type="InterPro" id="IPR050260">
    <property type="entry name" value="FAD-bd_OxRdtase"/>
</dbReference>